<keyword evidence="2" id="KW-0472">Membrane</keyword>
<evidence type="ECO:0000256" key="1">
    <source>
        <dbReference type="SAM" id="MobiDB-lite"/>
    </source>
</evidence>
<dbReference type="EMBL" id="JAUEPU010000038">
    <property type="protein sequence ID" value="KAK0489599.1"/>
    <property type="molecule type" value="Genomic_DNA"/>
</dbReference>
<evidence type="ECO:0000313" key="3">
    <source>
        <dbReference type="EMBL" id="KAK0489599.1"/>
    </source>
</evidence>
<proteinExistence type="predicted"/>
<organism evidence="3 4">
    <name type="scientific">Armillaria luteobubalina</name>
    <dbReference type="NCBI Taxonomy" id="153913"/>
    <lineage>
        <taxon>Eukaryota</taxon>
        <taxon>Fungi</taxon>
        <taxon>Dikarya</taxon>
        <taxon>Basidiomycota</taxon>
        <taxon>Agaricomycotina</taxon>
        <taxon>Agaricomycetes</taxon>
        <taxon>Agaricomycetidae</taxon>
        <taxon>Agaricales</taxon>
        <taxon>Marasmiineae</taxon>
        <taxon>Physalacriaceae</taxon>
        <taxon>Armillaria</taxon>
    </lineage>
</organism>
<reference evidence="3" key="1">
    <citation type="submission" date="2023-06" db="EMBL/GenBank/DDBJ databases">
        <authorList>
            <consortium name="Lawrence Berkeley National Laboratory"/>
            <person name="Ahrendt S."/>
            <person name="Sahu N."/>
            <person name="Indic B."/>
            <person name="Wong-Bajracharya J."/>
            <person name="Merenyi Z."/>
            <person name="Ke H.-M."/>
            <person name="Monk M."/>
            <person name="Kocsube S."/>
            <person name="Drula E."/>
            <person name="Lipzen A."/>
            <person name="Balint B."/>
            <person name="Henrissat B."/>
            <person name="Andreopoulos B."/>
            <person name="Martin F.M."/>
            <person name="Harder C.B."/>
            <person name="Rigling D."/>
            <person name="Ford K.L."/>
            <person name="Foster G.D."/>
            <person name="Pangilinan J."/>
            <person name="Papanicolaou A."/>
            <person name="Barry K."/>
            <person name="LaButti K."/>
            <person name="Viragh M."/>
            <person name="Koriabine M."/>
            <person name="Yan M."/>
            <person name="Riley R."/>
            <person name="Champramary S."/>
            <person name="Plett K.L."/>
            <person name="Tsai I.J."/>
            <person name="Slot J."/>
            <person name="Sipos G."/>
            <person name="Plett J."/>
            <person name="Nagy L.G."/>
            <person name="Grigoriev I.V."/>
        </authorList>
    </citation>
    <scope>NUCLEOTIDE SEQUENCE</scope>
    <source>
        <strain evidence="3">HWK02</strain>
    </source>
</reference>
<keyword evidence="2" id="KW-0812">Transmembrane</keyword>
<feature type="transmembrane region" description="Helical" evidence="2">
    <location>
        <begin position="135"/>
        <end position="155"/>
    </location>
</feature>
<comment type="caution">
    <text evidence="3">The sequence shown here is derived from an EMBL/GenBank/DDBJ whole genome shotgun (WGS) entry which is preliminary data.</text>
</comment>
<feature type="transmembrane region" description="Helical" evidence="2">
    <location>
        <begin position="175"/>
        <end position="197"/>
    </location>
</feature>
<feature type="region of interest" description="Disordered" evidence="1">
    <location>
        <begin position="287"/>
        <end position="309"/>
    </location>
</feature>
<name>A0AA39UMU7_9AGAR</name>
<feature type="transmembrane region" description="Helical" evidence="2">
    <location>
        <begin position="63"/>
        <end position="84"/>
    </location>
</feature>
<feature type="compositionally biased region" description="Basic and acidic residues" evidence="1">
    <location>
        <begin position="288"/>
        <end position="309"/>
    </location>
</feature>
<evidence type="ECO:0000256" key="2">
    <source>
        <dbReference type="SAM" id="Phobius"/>
    </source>
</evidence>
<sequence length="309" mass="34205">MGTMVAHTSPAIINEVPLLKDFGTELNLGVLYALLHGFYTGVVTVTLWYMYISGNRHGSKSMVIVVVSLYILATIDFALIWSIGRSAFTVDGRSFGTVFRSVKGPATTTLVTGIMTVISAILADSTMIWRCWMVWGQRWFIVICPIFFLLSGIGFKMIDVVRRRVDATDYQLGVKLYSCLILATTVWCTVSIIYRIFSVGWGSRGGIRIYRHVIEILVESSILYSASLILYLGLFAHNSSNSALIYWDSVAAFARGVAPTLLVGRVAAGQARPNDSWRGSVISSARNSFERDVSELEAQEERTNPASER</sequence>
<evidence type="ECO:0000313" key="4">
    <source>
        <dbReference type="Proteomes" id="UP001175228"/>
    </source>
</evidence>
<protein>
    <submittedName>
        <fullName evidence="3">Uncharacterized protein</fullName>
    </submittedName>
</protein>
<dbReference type="Proteomes" id="UP001175228">
    <property type="component" value="Unassembled WGS sequence"/>
</dbReference>
<dbReference type="AlphaFoldDB" id="A0AA39UMU7"/>
<gene>
    <name evidence="3" type="ORF">EDD18DRAFT_588902</name>
</gene>
<keyword evidence="4" id="KW-1185">Reference proteome</keyword>
<feature type="transmembrane region" description="Helical" evidence="2">
    <location>
        <begin position="209"/>
        <end position="232"/>
    </location>
</feature>
<keyword evidence="2" id="KW-1133">Transmembrane helix</keyword>
<feature type="transmembrane region" description="Helical" evidence="2">
    <location>
        <begin position="104"/>
        <end position="123"/>
    </location>
</feature>
<feature type="transmembrane region" description="Helical" evidence="2">
    <location>
        <begin position="30"/>
        <end position="51"/>
    </location>
</feature>
<accession>A0AA39UMU7</accession>